<evidence type="ECO:0000313" key="3">
    <source>
        <dbReference type="Proteomes" id="UP001610432"/>
    </source>
</evidence>
<accession>A0ABR4LUS9</accession>
<dbReference type="EMBL" id="JBFXLQ010000014">
    <property type="protein sequence ID" value="KAL2868310.1"/>
    <property type="molecule type" value="Genomic_DNA"/>
</dbReference>
<proteinExistence type="predicted"/>
<protein>
    <submittedName>
        <fullName evidence="2">Uncharacterized protein</fullName>
    </submittedName>
</protein>
<name>A0ABR4LUS9_9EURO</name>
<comment type="caution">
    <text evidence="2">The sequence shown here is derived from an EMBL/GenBank/DDBJ whole genome shotgun (WGS) entry which is preliminary data.</text>
</comment>
<evidence type="ECO:0000256" key="1">
    <source>
        <dbReference type="SAM" id="MobiDB-lite"/>
    </source>
</evidence>
<reference evidence="2 3" key="1">
    <citation type="submission" date="2024-07" db="EMBL/GenBank/DDBJ databases">
        <title>Section-level genome sequencing and comparative genomics of Aspergillus sections Usti and Cavernicolus.</title>
        <authorList>
            <consortium name="Lawrence Berkeley National Laboratory"/>
            <person name="Nybo J.L."/>
            <person name="Vesth T.C."/>
            <person name="Theobald S."/>
            <person name="Frisvad J.C."/>
            <person name="Larsen T.O."/>
            <person name="Kjaerboelling I."/>
            <person name="Rothschild-Mancinelli K."/>
            <person name="Lyhne E.K."/>
            <person name="Kogle M.E."/>
            <person name="Barry K."/>
            <person name="Clum A."/>
            <person name="Na H."/>
            <person name="Ledsgaard L."/>
            <person name="Lin J."/>
            <person name="Lipzen A."/>
            <person name="Kuo A."/>
            <person name="Riley R."/>
            <person name="Mondo S."/>
            <person name="Labutti K."/>
            <person name="Haridas S."/>
            <person name="Pangalinan J."/>
            <person name="Salamov A.A."/>
            <person name="Simmons B.A."/>
            <person name="Magnuson J.K."/>
            <person name="Chen J."/>
            <person name="Drula E."/>
            <person name="Henrissat B."/>
            <person name="Wiebenga A."/>
            <person name="Lubbers R.J."/>
            <person name="Gomes A.C."/>
            <person name="Macurrencykelacurrency M.R."/>
            <person name="Stajich J."/>
            <person name="Grigoriev I.V."/>
            <person name="Mortensen U.H."/>
            <person name="De Vries R.P."/>
            <person name="Baker S.E."/>
            <person name="Andersen M.R."/>
        </authorList>
    </citation>
    <scope>NUCLEOTIDE SEQUENCE [LARGE SCALE GENOMIC DNA]</scope>
    <source>
        <strain evidence="2 3">CBS 449.75</strain>
    </source>
</reference>
<evidence type="ECO:0000313" key="2">
    <source>
        <dbReference type="EMBL" id="KAL2868310.1"/>
    </source>
</evidence>
<feature type="compositionally biased region" description="Polar residues" evidence="1">
    <location>
        <begin position="34"/>
        <end position="51"/>
    </location>
</feature>
<dbReference type="GeneID" id="98147795"/>
<keyword evidence="3" id="KW-1185">Reference proteome</keyword>
<feature type="region of interest" description="Disordered" evidence="1">
    <location>
        <begin position="27"/>
        <end position="88"/>
    </location>
</feature>
<dbReference type="RefSeq" id="XP_070887289.1">
    <property type="nucleotide sequence ID" value="XM_071032723.1"/>
</dbReference>
<organism evidence="2 3">
    <name type="scientific">Aspergillus lucknowensis</name>
    <dbReference type="NCBI Taxonomy" id="176173"/>
    <lineage>
        <taxon>Eukaryota</taxon>
        <taxon>Fungi</taxon>
        <taxon>Dikarya</taxon>
        <taxon>Ascomycota</taxon>
        <taxon>Pezizomycotina</taxon>
        <taxon>Eurotiomycetes</taxon>
        <taxon>Eurotiomycetidae</taxon>
        <taxon>Eurotiales</taxon>
        <taxon>Aspergillaceae</taxon>
        <taxon>Aspergillus</taxon>
        <taxon>Aspergillus subgen. Nidulantes</taxon>
    </lineage>
</organism>
<sequence>MCHVQRVINSCGHINDHILMACRFAKDAPPSPEPSSLTSASHPRKSTSPIQVQGKDEAGKISSTTEENHGKLEQGGDIADSEAKDMIQRSGFDARTQPYCIHANIKELGSPMGFRCMFYGCGRAN</sequence>
<dbReference type="Proteomes" id="UP001610432">
    <property type="component" value="Unassembled WGS sequence"/>
</dbReference>
<gene>
    <name evidence="2" type="ORF">BJX67DRAFT_380120</name>
</gene>